<sequence length="104" mass="11845">MKKLLQVDFDFSGPFGDEMASQMLELAESINHEPGMIWKIWTENQISQLGGGIYLFEDESSAQAYLKMHSARLEKMEISNIRGIIFDVNTRLSQINQAPFMASQ</sequence>
<protein>
    <submittedName>
        <fullName evidence="1">Monooxygenase</fullName>
    </submittedName>
</protein>
<dbReference type="InterPro" id="IPR011008">
    <property type="entry name" value="Dimeric_a/b-barrel"/>
</dbReference>
<dbReference type="PANTHER" id="PTHR39169:SF1">
    <property type="entry name" value="MONOOXYGENASE YDHR-RELATED"/>
    <property type="match status" value="1"/>
</dbReference>
<dbReference type="PANTHER" id="PTHR39169">
    <property type="match status" value="1"/>
</dbReference>
<dbReference type="GO" id="GO:0004497">
    <property type="term" value="F:monooxygenase activity"/>
    <property type="evidence" value="ECO:0007669"/>
    <property type="project" value="UniProtKB-KW"/>
</dbReference>
<dbReference type="NCBIfam" id="NF008333">
    <property type="entry name" value="PRK11118.1"/>
    <property type="match status" value="1"/>
</dbReference>
<accession>A0ABX5X2H3</accession>
<dbReference type="Gene3D" id="3.30.70.100">
    <property type="match status" value="1"/>
</dbReference>
<organism evidence="1 2">
    <name type="scientific">Shewanella psychropiezotolerans</name>
    <dbReference type="NCBI Taxonomy" id="2593655"/>
    <lineage>
        <taxon>Bacteria</taxon>
        <taxon>Pseudomonadati</taxon>
        <taxon>Pseudomonadota</taxon>
        <taxon>Gammaproteobacteria</taxon>
        <taxon>Alteromonadales</taxon>
        <taxon>Shewanellaceae</taxon>
        <taxon>Shewanella</taxon>
    </lineage>
</organism>
<proteinExistence type="predicted"/>
<dbReference type="Pfam" id="PF08803">
    <property type="entry name" value="ydhR"/>
    <property type="match status" value="1"/>
</dbReference>
<dbReference type="InterPro" id="IPR014910">
    <property type="entry name" value="YdhR"/>
</dbReference>
<keyword evidence="1" id="KW-0560">Oxidoreductase</keyword>
<keyword evidence="1" id="KW-0503">Monooxygenase</keyword>
<keyword evidence="2" id="KW-1185">Reference proteome</keyword>
<dbReference type="RefSeq" id="WP_144046512.1">
    <property type="nucleotide sequence ID" value="NZ_CP041614.1"/>
</dbReference>
<name>A0ABX5X2H3_9GAMM</name>
<evidence type="ECO:0000313" key="1">
    <source>
        <dbReference type="EMBL" id="QDO84148.1"/>
    </source>
</evidence>
<dbReference type="SUPFAM" id="SSF54909">
    <property type="entry name" value="Dimeric alpha+beta barrel"/>
    <property type="match status" value="1"/>
</dbReference>
<reference evidence="1 2" key="1">
    <citation type="submission" date="2019-07" db="EMBL/GenBank/DDBJ databases">
        <title>Shewanella sp. YLB-06 whole genomic sequence.</title>
        <authorList>
            <person name="Yu L."/>
        </authorList>
    </citation>
    <scope>NUCLEOTIDE SEQUENCE [LARGE SCALE GENOMIC DNA]</scope>
    <source>
        <strain evidence="1 2">YLB-06</strain>
    </source>
</reference>
<evidence type="ECO:0000313" key="2">
    <source>
        <dbReference type="Proteomes" id="UP000315947"/>
    </source>
</evidence>
<dbReference type="EMBL" id="CP041614">
    <property type="protein sequence ID" value="QDO84148.1"/>
    <property type="molecule type" value="Genomic_DNA"/>
</dbReference>
<gene>
    <name evidence="1" type="ORF">FM037_14040</name>
</gene>
<dbReference type="Proteomes" id="UP000315947">
    <property type="component" value="Chromosome"/>
</dbReference>